<reference evidence="4" key="1">
    <citation type="submission" date="2016-11" db="EMBL/GenBank/DDBJ databases">
        <authorList>
            <person name="Varghese N."/>
            <person name="Submissions S."/>
        </authorList>
    </citation>
    <scope>NUCLEOTIDE SEQUENCE [LARGE SCALE GENOMIC DNA]</scope>
    <source>
        <strain evidence="4">DSM 19978</strain>
    </source>
</reference>
<dbReference type="RefSeq" id="WP_073369578.1">
    <property type="nucleotide sequence ID" value="NZ_FQWB01000003.1"/>
</dbReference>
<feature type="domain" description="DUF4136" evidence="2">
    <location>
        <begin position="24"/>
        <end position="192"/>
    </location>
</feature>
<dbReference type="Gene3D" id="3.30.160.670">
    <property type="match status" value="1"/>
</dbReference>
<dbReference type="PROSITE" id="PS51257">
    <property type="entry name" value="PROKAR_LIPOPROTEIN"/>
    <property type="match status" value="1"/>
</dbReference>
<evidence type="ECO:0000256" key="1">
    <source>
        <dbReference type="SAM" id="SignalP"/>
    </source>
</evidence>
<evidence type="ECO:0000313" key="4">
    <source>
        <dbReference type="Proteomes" id="UP000184516"/>
    </source>
</evidence>
<proteinExistence type="predicted"/>
<keyword evidence="1" id="KW-0732">Signal</keyword>
<dbReference type="Pfam" id="PF13590">
    <property type="entry name" value="DUF4136"/>
    <property type="match status" value="1"/>
</dbReference>
<evidence type="ECO:0000313" key="3">
    <source>
        <dbReference type="EMBL" id="SHG25899.1"/>
    </source>
</evidence>
<evidence type="ECO:0000259" key="2">
    <source>
        <dbReference type="Pfam" id="PF13590"/>
    </source>
</evidence>
<dbReference type="AlphaFoldDB" id="A0A1M5ICU7"/>
<sequence length="200" mass="22791">MSATKFIPILLLFMLSSCGSSIKVNSDFDESADFSQYKTYAFINIKNSNTVPISAIDKKIILQAIETELEKKAMTKSKTPDLLIGFFAAKNEKTSYIPHYGRWDSPWDINQNYMSTGPTNISERYNSIQDPWQNTPKLKISIKGKLFIGIIDPKLRKVIWQGKGEVDSIENLSQNEILLNKYVSKILMQYPPVLEKNSKN</sequence>
<dbReference type="Proteomes" id="UP000184516">
    <property type="component" value="Unassembled WGS sequence"/>
</dbReference>
<name>A0A1M5ICU7_9FLAO</name>
<dbReference type="InterPro" id="IPR025411">
    <property type="entry name" value="DUF4136"/>
</dbReference>
<feature type="signal peptide" evidence="1">
    <location>
        <begin position="1"/>
        <end position="22"/>
    </location>
</feature>
<gene>
    <name evidence="3" type="ORF">SAMN05443549_10325</name>
</gene>
<keyword evidence="4" id="KW-1185">Reference proteome</keyword>
<dbReference type="OrthoDB" id="5432251at2"/>
<accession>A0A1M5ICU7</accession>
<feature type="chain" id="PRO_5009911051" description="DUF4136 domain-containing protein" evidence="1">
    <location>
        <begin position="23"/>
        <end position="200"/>
    </location>
</feature>
<protein>
    <recommendedName>
        <fullName evidence="2">DUF4136 domain-containing protein</fullName>
    </recommendedName>
</protein>
<organism evidence="3 4">
    <name type="scientific">Flavobacterium fluvii</name>
    <dbReference type="NCBI Taxonomy" id="468056"/>
    <lineage>
        <taxon>Bacteria</taxon>
        <taxon>Pseudomonadati</taxon>
        <taxon>Bacteroidota</taxon>
        <taxon>Flavobacteriia</taxon>
        <taxon>Flavobacteriales</taxon>
        <taxon>Flavobacteriaceae</taxon>
        <taxon>Flavobacterium</taxon>
    </lineage>
</organism>
<dbReference type="STRING" id="468056.SAMN05443549_10325"/>
<dbReference type="EMBL" id="FQWB01000003">
    <property type="protein sequence ID" value="SHG25899.1"/>
    <property type="molecule type" value="Genomic_DNA"/>
</dbReference>